<gene>
    <name evidence="1" type="ORF">MOV92_22960</name>
</gene>
<dbReference type="EMBL" id="CP093547">
    <property type="protein sequence ID" value="UNP29294.1"/>
    <property type="molecule type" value="Genomic_DNA"/>
</dbReference>
<dbReference type="Pfam" id="PF08238">
    <property type="entry name" value="Sel1"/>
    <property type="match status" value="2"/>
</dbReference>
<dbReference type="InterPro" id="IPR052748">
    <property type="entry name" value="ISR_Activator"/>
</dbReference>
<protein>
    <submittedName>
        <fullName evidence="1">SEL1-like repeat protein</fullName>
    </submittedName>
</protein>
<name>A0ABY3X9M8_9GAMM</name>
<dbReference type="PANTHER" id="PTHR45011">
    <property type="entry name" value="DAP3-BINDING CELL DEATH ENHANCER 1"/>
    <property type="match status" value="1"/>
</dbReference>
<evidence type="ECO:0000313" key="1">
    <source>
        <dbReference type="EMBL" id="UNP29294.1"/>
    </source>
</evidence>
<dbReference type="Gene3D" id="1.25.40.10">
    <property type="entry name" value="Tetratricopeptide repeat domain"/>
    <property type="match status" value="1"/>
</dbReference>
<proteinExistence type="predicted"/>
<dbReference type="SUPFAM" id="SSF81901">
    <property type="entry name" value="HCP-like"/>
    <property type="match status" value="1"/>
</dbReference>
<evidence type="ECO:0000313" key="2">
    <source>
        <dbReference type="Proteomes" id="UP000829194"/>
    </source>
</evidence>
<keyword evidence="2" id="KW-1185">Reference proteome</keyword>
<dbReference type="PANTHER" id="PTHR45011:SF1">
    <property type="entry name" value="DAP3-BINDING CELL DEATH ENHANCER 1"/>
    <property type="match status" value="1"/>
</dbReference>
<accession>A0ABY3X9M8</accession>
<dbReference type="RefSeq" id="WP_057944778.1">
    <property type="nucleotide sequence ID" value="NZ_CP011131.1"/>
</dbReference>
<dbReference type="Proteomes" id="UP000829194">
    <property type="component" value="Chromosome"/>
</dbReference>
<dbReference type="InterPro" id="IPR011990">
    <property type="entry name" value="TPR-like_helical_dom_sf"/>
</dbReference>
<dbReference type="InterPro" id="IPR006597">
    <property type="entry name" value="Sel1-like"/>
</dbReference>
<sequence length="157" mass="17444">MTNYYLRQQLDSAIEEINSGSCSVAKGILEPLIRLLVPEAIYLYSTFSVADSESDADFEMRSVSLLNDAAMLGYAPAMYALGTHYESGDVIDRDMNRAEILFSSAAAQGHMRSKFRYGLILLDDQRENSRDKAKSLIREAAEGGVEDAADFLKELEQ</sequence>
<dbReference type="SMART" id="SM00671">
    <property type="entry name" value="SEL1"/>
    <property type="match status" value="2"/>
</dbReference>
<organism evidence="1 2">
    <name type="scientific">Lysobacter gummosus</name>
    <dbReference type="NCBI Taxonomy" id="262324"/>
    <lineage>
        <taxon>Bacteria</taxon>
        <taxon>Pseudomonadati</taxon>
        <taxon>Pseudomonadota</taxon>
        <taxon>Gammaproteobacteria</taxon>
        <taxon>Lysobacterales</taxon>
        <taxon>Lysobacteraceae</taxon>
        <taxon>Lysobacter</taxon>
    </lineage>
</organism>
<reference evidence="1 2" key="1">
    <citation type="submission" date="2022-03" db="EMBL/GenBank/DDBJ databases">
        <title>Complete genome sequence of Lysobacter capsici VKM B-2533 and Lysobacter gummosus 10.1.1, promising sources of lytic agents.</title>
        <authorList>
            <person name="Tarlachkov S.V."/>
            <person name="Kudryakova I.V."/>
            <person name="Afoshin A.S."/>
            <person name="Leontyevskaya E.A."/>
            <person name="Leontyevskaya N.V."/>
        </authorList>
    </citation>
    <scope>NUCLEOTIDE SEQUENCE [LARGE SCALE GENOMIC DNA]</scope>
    <source>
        <strain evidence="1 2">10.1.1</strain>
    </source>
</reference>